<name>A0ABX3ERT4_9BACL</name>
<evidence type="ECO:0000313" key="2">
    <source>
        <dbReference type="Proteomes" id="UP000186058"/>
    </source>
</evidence>
<proteinExistence type="predicted"/>
<gene>
    <name evidence="1" type="ORF">A3844_06190</name>
</gene>
<dbReference type="Proteomes" id="UP000186058">
    <property type="component" value="Unassembled WGS sequence"/>
</dbReference>
<dbReference type="RefSeq" id="WP_074083723.1">
    <property type="nucleotide sequence ID" value="NZ_LVWI01000014.1"/>
</dbReference>
<accession>A0ABX3ERT4</accession>
<keyword evidence="2" id="KW-1185">Reference proteome</keyword>
<organism evidence="1 2">
    <name type="scientific">Paenibacillus helianthi</name>
    <dbReference type="NCBI Taxonomy" id="1349432"/>
    <lineage>
        <taxon>Bacteria</taxon>
        <taxon>Bacillati</taxon>
        <taxon>Bacillota</taxon>
        <taxon>Bacilli</taxon>
        <taxon>Bacillales</taxon>
        <taxon>Paenibacillaceae</taxon>
        <taxon>Paenibacillus</taxon>
    </lineage>
</organism>
<reference evidence="1 2" key="1">
    <citation type="submission" date="2016-03" db="EMBL/GenBank/DDBJ databases">
        <authorList>
            <person name="Sant'Anna F.H."/>
            <person name="Ambrosini A."/>
            <person name="Souza R."/>
            <person name="Bach E."/>
            <person name="Fernandes G."/>
            <person name="Balsanelli E."/>
            <person name="Baura V.A."/>
            <person name="Souza E.M."/>
            <person name="Passaglia L."/>
        </authorList>
    </citation>
    <scope>NUCLEOTIDE SEQUENCE [LARGE SCALE GENOMIC DNA]</scope>
    <source>
        <strain evidence="1 2">P26E</strain>
    </source>
</reference>
<evidence type="ECO:0000313" key="1">
    <source>
        <dbReference type="EMBL" id="OKP89568.1"/>
    </source>
</evidence>
<protein>
    <submittedName>
        <fullName evidence="1">Uncharacterized protein</fullName>
    </submittedName>
</protein>
<comment type="caution">
    <text evidence="1">The sequence shown here is derived from an EMBL/GenBank/DDBJ whole genome shotgun (WGS) entry which is preliminary data.</text>
</comment>
<sequence length="89" mass="9747">MDNLMSETQVTAIANELQRRVHSGEAEGDIVVVTLISMAKAGRLSSEHINKILLTIYGDKVKILAVLIEAQKVMNEDLVNSIISEVRAT</sequence>
<dbReference type="EMBL" id="LVWI01000014">
    <property type="protein sequence ID" value="OKP89568.1"/>
    <property type="molecule type" value="Genomic_DNA"/>
</dbReference>